<name>A0A833YE02_JUGRE</name>
<feature type="domain" description="Retrotransposon Copia-like N-terminal" evidence="2">
    <location>
        <begin position="25"/>
        <end position="72"/>
    </location>
</feature>
<evidence type="ECO:0000313" key="4">
    <source>
        <dbReference type="Proteomes" id="UP000619265"/>
    </source>
</evidence>
<proteinExistence type="predicted"/>
<protein>
    <recommendedName>
        <fullName evidence="2">Retrotransposon Copia-like N-terminal domain-containing protein</fullName>
    </recommendedName>
</protein>
<dbReference type="PANTHER" id="PTHR37610">
    <property type="entry name" value="CCHC-TYPE DOMAIN-CONTAINING PROTEIN"/>
    <property type="match status" value="1"/>
</dbReference>
<dbReference type="Proteomes" id="UP000619265">
    <property type="component" value="Unassembled WGS sequence"/>
</dbReference>
<dbReference type="Gramene" id="Jr01_31750_p4">
    <property type="protein sequence ID" value="cds.Jr01_31750_p4"/>
    <property type="gene ID" value="Jr01_31750"/>
</dbReference>
<evidence type="ECO:0000256" key="1">
    <source>
        <dbReference type="SAM" id="MobiDB-lite"/>
    </source>
</evidence>
<reference evidence="3" key="2">
    <citation type="submission" date="2020-03" db="EMBL/GenBank/DDBJ databases">
        <title>Walnut 2.0.</title>
        <authorList>
            <person name="Marrano A."/>
            <person name="Britton M."/>
            <person name="Zimin A.V."/>
            <person name="Zaini P.A."/>
            <person name="Workman R."/>
            <person name="Puiu D."/>
            <person name="Bianco L."/>
            <person name="Allen B.J."/>
            <person name="Troggio M."/>
            <person name="Leslie C.A."/>
            <person name="Timp W."/>
            <person name="Dendekar A."/>
            <person name="Salzberg S.L."/>
            <person name="Neale D.B."/>
        </authorList>
    </citation>
    <scope>NUCLEOTIDE SEQUENCE</scope>
    <source>
        <tissue evidence="3">Leaves</tissue>
    </source>
</reference>
<organism evidence="3 4">
    <name type="scientific">Juglans regia</name>
    <name type="common">English walnut</name>
    <dbReference type="NCBI Taxonomy" id="51240"/>
    <lineage>
        <taxon>Eukaryota</taxon>
        <taxon>Viridiplantae</taxon>
        <taxon>Streptophyta</taxon>
        <taxon>Embryophyta</taxon>
        <taxon>Tracheophyta</taxon>
        <taxon>Spermatophyta</taxon>
        <taxon>Magnoliopsida</taxon>
        <taxon>eudicotyledons</taxon>
        <taxon>Gunneridae</taxon>
        <taxon>Pentapetalae</taxon>
        <taxon>rosids</taxon>
        <taxon>fabids</taxon>
        <taxon>Fagales</taxon>
        <taxon>Juglandaceae</taxon>
        <taxon>Juglans</taxon>
    </lineage>
</organism>
<comment type="caution">
    <text evidence="3">The sequence shown here is derived from an EMBL/GenBank/DDBJ whole genome shotgun (WGS) entry which is preliminary data.</text>
</comment>
<dbReference type="PANTHER" id="PTHR37610:SF97">
    <property type="entry name" value="RETROTRANSPOSON GAG DOMAIN-CONTAINING PROTEIN"/>
    <property type="match status" value="1"/>
</dbReference>
<gene>
    <name evidence="3" type="ORF">F2P56_002942</name>
</gene>
<reference evidence="3" key="1">
    <citation type="submission" date="2015-10" db="EMBL/GenBank/DDBJ databases">
        <authorList>
            <person name="Martinez-Garcia P.J."/>
            <person name="Crepeau M.W."/>
            <person name="Puiu D."/>
            <person name="Gonzalez-Ibeas D."/>
            <person name="Whalen J."/>
            <person name="Stevens K."/>
            <person name="Paul R."/>
            <person name="Butterfield T."/>
            <person name="Britton M."/>
            <person name="Reagan R."/>
            <person name="Chakraborty S."/>
            <person name="Walawage S.L."/>
            <person name="Vasquez-Gross H.A."/>
            <person name="Cardeno C."/>
            <person name="Famula R."/>
            <person name="Pratt K."/>
            <person name="Kuruganti S."/>
            <person name="Aradhya M.K."/>
            <person name="Leslie C.A."/>
            <person name="Dandekar A.M."/>
            <person name="Salzberg S.L."/>
            <person name="Wegrzyn J.L."/>
            <person name="Langley C.H."/>
            <person name="Neale D.B."/>
        </authorList>
    </citation>
    <scope>NUCLEOTIDE SEQUENCE</scope>
    <source>
        <tissue evidence="3">Leaves</tissue>
    </source>
</reference>
<sequence>MFDSSVSSTPTPPPHEDSSSPFFLHHGDSPETLLVTQVLNGENYHTWRRSMSMALTAKNKIRFVDGSILKPSASSPQFSSWIRCNNMVLSWLLNSLSKEIAASVIYEDSAMSMWCDLKDRFS</sequence>
<feature type="region of interest" description="Disordered" evidence="1">
    <location>
        <begin position="1"/>
        <end position="25"/>
    </location>
</feature>
<accession>A0A833YE02</accession>
<evidence type="ECO:0000259" key="2">
    <source>
        <dbReference type="Pfam" id="PF14244"/>
    </source>
</evidence>
<dbReference type="Pfam" id="PF14244">
    <property type="entry name" value="Retrotran_gag_3"/>
    <property type="match status" value="1"/>
</dbReference>
<dbReference type="EMBL" id="LIHL02000001">
    <property type="protein sequence ID" value="KAF5482367.1"/>
    <property type="molecule type" value="Genomic_DNA"/>
</dbReference>
<evidence type="ECO:0000313" key="3">
    <source>
        <dbReference type="EMBL" id="KAF5482367.1"/>
    </source>
</evidence>
<dbReference type="AlphaFoldDB" id="A0A833YE02"/>
<dbReference type="InterPro" id="IPR029472">
    <property type="entry name" value="Copia-like_N"/>
</dbReference>